<feature type="compositionally biased region" description="Polar residues" evidence="1">
    <location>
        <begin position="14"/>
        <end position="25"/>
    </location>
</feature>
<dbReference type="EMBL" id="JAINUG010000132">
    <property type="protein sequence ID" value="KAJ8393896.1"/>
    <property type="molecule type" value="Genomic_DNA"/>
</dbReference>
<evidence type="ECO:0000313" key="3">
    <source>
        <dbReference type="Proteomes" id="UP001221898"/>
    </source>
</evidence>
<protein>
    <submittedName>
        <fullName evidence="2">Uncharacterized protein</fullName>
    </submittedName>
</protein>
<keyword evidence="3" id="KW-1185">Reference proteome</keyword>
<reference evidence="2" key="1">
    <citation type="journal article" date="2023" name="Science">
        <title>Genome structures resolve the early diversification of teleost fishes.</title>
        <authorList>
            <person name="Parey E."/>
            <person name="Louis A."/>
            <person name="Montfort J."/>
            <person name="Bouchez O."/>
            <person name="Roques C."/>
            <person name="Iampietro C."/>
            <person name="Lluch J."/>
            <person name="Castinel A."/>
            <person name="Donnadieu C."/>
            <person name="Desvignes T."/>
            <person name="Floi Bucao C."/>
            <person name="Jouanno E."/>
            <person name="Wen M."/>
            <person name="Mejri S."/>
            <person name="Dirks R."/>
            <person name="Jansen H."/>
            <person name="Henkel C."/>
            <person name="Chen W.J."/>
            <person name="Zahm M."/>
            <person name="Cabau C."/>
            <person name="Klopp C."/>
            <person name="Thompson A.W."/>
            <person name="Robinson-Rechavi M."/>
            <person name="Braasch I."/>
            <person name="Lecointre G."/>
            <person name="Bobe J."/>
            <person name="Postlethwait J.H."/>
            <person name="Berthelot C."/>
            <person name="Roest Crollius H."/>
            <person name="Guiguen Y."/>
        </authorList>
    </citation>
    <scope>NUCLEOTIDE SEQUENCE</scope>
    <source>
        <strain evidence="2">NC1722</strain>
    </source>
</reference>
<dbReference type="Proteomes" id="UP001221898">
    <property type="component" value="Unassembled WGS sequence"/>
</dbReference>
<feature type="region of interest" description="Disordered" evidence="1">
    <location>
        <begin position="1"/>
        <end position="30"/>
    </location>
</feature>
<dbReference type="AlphaFoldDB" id="A0AAD7WE93"/>
<gene>
    <name evidence="2" type="ORF">AAFF_G00056250</name>
</gene>
<evidence type="ECO:0000313" key="2">
    <source>
        <dbReference type="EMBL" id="KAJ8393896.1"/>
    </source>
</evidence>
<sequence>MHGKEDFIPPAPQCGTSAPHSSQKRVATAQPKEGCVSWLREFDPSRGDSPDITLFTVFSSTAEERL</sequence>
<proteinExistence type="predicted"/>
<evidence type="ECO:0000256" key="1">
    <source>
        <dbReference type="SAM" id="MobiDB-lite"/>
    </source>
</evidence>
<comment type="caution">
    <text evidence="2">The sequence shown here is derived from an EMBL/GenBank/DDBJ whole genome shotgun (WGS) entry which is preliminary data.</text>
</comment>
<name>A0AAD7WE93_9TELE</name>
<organism evidence="2 3">
    <name type="scientific">Aldrovandia affinis</name>
    <dbReference type="NCBI Taxonomy" id="143900"/>
    <lineage>
        <taxon>Eukaryota</taxon>
        <taxon>Metazoa</taxon>
        <taxon>Chordata</taxon>
        <taxon>Craniata</taxon>
        <taxon>Vertebrata</taxon>
        <taxon>Euteleostomi</taxon>
        <taxon>Actinopterygii</taxon>
        <taxon>Neopterygii</taxon>
        <taxon>Teleostei</taxon>
        <taxon>Notacanthiformes</taxon>
        <taxon>Halosauridae</taxon>
        <taxon>Aldrovandia</taxon>
    </lineage>
</organism>
<accession>A0AAD7WE93</accession>